<comment type="caution">
    <text evidence="9">The sequence shown here is derived from an EMBL/GenBank/DDBJ whole genome shotgun (WGS) entry which is preliminary data.</text>
</comment>
<dbReference type="PANTHER" id="PTHR43542">
    <property type="entry name" value="METHYLTRANSFERASE"/>
    <property type="match status" value="1"/>
</dbReference>
<proteinExistence type="inferred from homology"/>
<dbReference type="InterPro" id="IPR004398">
    <property type="entry name" value="RNA_MeTrfase_RsmD"/>
</dbReference>
<keyword evidence="8" id="KW-0698">rRNA processing</keyword>
<dbReference type="RefSeq" id="WP_168609617.1">
    <property type="nucleotide sequence ID" value="NZ_JAAZQD010000004.1"/>
</dbReference>
<dbReference type="GO" id="GO:0003676">
    <property type="term" value="F:nucleic acid binding"/>
    <property type="evidence" value="ECO:0007669"/>
    <property type="project" value="InterPro"/>
</dbReference>
<evidence type="ECO:0000256" key="3">
    <source>
        <dbReference type="ARBA" id="ARBA00012141"/>
    </source>
</evidence>
<evidence type="ECO:0000256" key="5">
    <source>
        <dbReference type="ARBA" id="ARBA00022603"/>
    </source>
</evidence>
<dbReference type="EMBL" id="JAAZQD010000004">
    <property type="protein sequence ID" value="NKZ39708.1"/>
    <property type="molecule type" value="Genomic_DNA"/>
</dbReference>
<dbReference type="PANTHER" id="PTHR43542:SF1">
    <property type="entry name" value="METHYLTRANSFERASE"/>
    <property type="match status" value="1"/>
</dbReference>
<dbReference type="AlphaFoldDB" id="A0A846ZQ97"/>
<dbReference type="CDD" id="cd02440">
    <property type="entry name" value="AdoMet_MTases"/>
    <property type="match status" value="1"/>
</dbReference>
<keyword evidence="8" id="KW-0949">S-adenosyl-L-methionine</keyword>
<accession>A0A846ZQ97</accession>
<evidence type="ECO:0000313" key="10">
    <source>
        <dbReference type="Proteomes" id="UP000541636"/>
    </source>
</evidence>
<evidence type="ECO:0000313" key="9">
    <source>
        <dbReference type="EMBL" id="NKZ39708.1"/>
    </source>
</evidence>
<evidence type="ECO:0000256" key="8">
    <source>
        <dbReference type="PIRNR" id="PIRNR004553"/>
    </source>
</evidence>
<organism evidence="9 10">
    <name type="scientific">Oleiagrimonas citrea</name>
    <dbReference type="NCBI Taxonomy" id="1665687"/>
    <lineage>
        <taxon>Bacteria</taxon>
        <taxon>Pseudomonadati</taxon>
        <taxon>Pseudomonadota</taxon>
        <taxon>Gammaproteobacteria</taxon>
        <taxon>Lysobacterales</taxon>
        <taxon>Rhodanobacteraceae</taxon>
        <taxon>Oleiagrimonas</taxon>
    </lineage>
</organism>
<comment type="catalytic activity">
    <reaction evidence="7 8">
        <text>guanosine(966) in 16S rRNA + S-adenosyl-L-methionine = N(2)-methylguanosine(966) in 16S rRNA + S-adenosyl-L-homocysteine + H(+)</text>
        <dbReference type="Rhea" id="RHEA:23548"/>
        <dbReference type="Rhea" id="RHEA-COMP:10211"/>
        <dbReference type="Rhea" id="RHEA-COMP:10212"/>
        <dbReference type="ChEBI" id="CHEBI:15378"/>
        <dbReference type="ChEBI" id="CHEBI:57856"/>
        <dbReference type="ChEBI" id="CHEBI:59789"/>
        <dbReference type="ChEBI" id="CHEBI:74269"/>
        <dbReference type="ChEBI" id="CHEBI:74481"/>
        <dbReference type="EC" id="2.1.1.171"/>
    </reaction>
</comment>
<dbReference type="SUPFAM" id="SSF53335">
    <property type="entry name" value="S-adenosyl-L-methionine-dependent methyltransferases"/>
    <property type="match status" value="1"/>
</dbReference>
<reference evidence="9 10" key="1">
    <citation type="journal article" date="2017" name="Int. J. Syst. Evol. Microbiol.">
        <title>Oleiagrimonas citrea sp. nov., a marine bacterium isolated from tidal flat sediment and emended description of the genus Oleiagrimonas Fang et al. 2015 and Oleiagrimonas soli.</title>
        <authorList>
            <person name="Yang S.H."/>
            <person name="Seo H.S."/>
            <person name="Seong C.N."/>
            <person name="Kwon K.K."/>
        </authorList>
    </citation>
    <scope>NUCLEOTIDE SEQUENCE [LARGE SCALE GENOMIC DNA]</scope>
    <source>
        <strain evidence="9 10">MEBiC09124</strain>
    </source>
</reference>
<evidence type="ECO:0000256" key="4">
    <source>
        <dbReference type="ARBA" id="ARBA00013682"/>
    </source>
</evidence>
<evidence type="ECO:0000256" key="2">
    <source>
        <dbReference type="ARBA" id="ARBA00005269"/>
    </source>
</evidence>
<dbReference type="PROSITE" id="PS00092">
    <property type="entry name" value="N6_MTASE"/>
    <property type="match status" value="1"/>
</dbReference>
<protein>
    <recommendedName>
        <fullName evidence="4 8">Ribosomal RNA small subunit methyltransferase D</fullName>
        <ecNumber evidence="3 8">2.1.1.171</ecNumber>
    </recommendedName>
</protein>
<keyword evidence="5 8" id="KW-0489">Methyltransferase</keyword>
<dbReference type="NCBIfam" id="TIGR00095">
    <property type="entry name" value="16S rRNA (guanine(966)-N(2))-methyltransferase RsmD"/>
    <property type="match status" value="1"/>
</dbReference>
<dbReference type="GO" id="GO:0052913">
    <property type="term" value="F:16S rRNA (guanine(966)-N(2))-methyltransferase activity"/>
    <property type="evidence" value="ECO:0007669"/>
    <property type="project" value="UniProtKB-EC"/>
</dbReference>
<evidence type="ECO:0000256" key="6">
    <source>
        <dbReference type="ARBA" id="ARBA00022679"/>
    </source>
</evidence>
<gene>
    <name evidence="9" type="primary">rsmD</name>
    <name evidence="9" type="ORF">HF690_12180</name>
</gene>
<keyword evidence="10" id="KW-1185">Reference proteome</keyword>
<dbReference type="Gene3D" id="3.40.50.150">
    <property type="entry name" value="Vaccinia Virus protein VP39"/>
    <property type="match status" value="1"/>
</dbReference>
<keyword evidence="6 8" id="KW-0808">Transferase</keyword>
<dbReference type="EC" id="2.1.1.171" evidence="3 8"/>
<comment type="similarity">
    <text evidence="2 8">Belongs to the methyltransferase superfamily. RsmD family.</text>
</comment>
<dbReference type="Pfam" id="PF03602">
    <property type="entry name" value="Cons_hypoth95"/>
    <property type="match status" value="1"/>
</dbReference>
<sequence>MKRAKGAAAGQVRIIGGSLRGSVLRVADAPGLRPTPGRVRETLFNWLQPFIAGARCLDLFAGTGALGMEALSRGARAVTFVERDAAAARALQANLQRLNQDKGDVRGADAFDYLRGTASPFDIVFLDPPFAQALWDDAARQLEAGGWLARNALIHVESPVEQMPALPANWQLHRERCAGQVRHALYRRAAADPLD</sequence>
<dbReference type="PIRSF" id="PIRSF004553">
    <property type="entry name" value="CHP00095"/>
    <property type="match status" value="1"/>
</dbReference>
<evidence type="ECO:0000256" key="1">
    <source>
        <dbReference type="ARBA" id="ARBA00002649"/>
    </source>
</evidence>
<evidence type="ECO:0000256" key="7">
    <source>
        <dbReference type="ARBA" id="ARBA00048326"/>
    </source>
</evidence>
<name>A0A846ZQ97_9GAMM</name>
<dbReference type="InterPro" id="IPR002052">
    <property type="entry name" value="DNA_methylase_N6_adenine_CS"/>
</dbReference>
<dbReference type="InterPro" id="IPR029063">
    <property type="entry name" value="SAM-dependent_MTases_sf"/>
</dbReference>
<comment type="function">
    <text evidence="1 8">Specifically methylates the guanine in position 966 of 16S rRNA in the assembled 30S particle.</text>
</comment>
<dbReference type="Proteomes" id="UP000541636">
    <property type="component" value="Unassembled WGS sequence"/>
</dbReference>